<gene>
    <name evidence="1" type="ORF">L6164_010712</name>
</gene>
<protein>
    <submittedName>
        <fullName evidence="1">Uncharacterized protein</fullName>
    </submittedName>
</protein>
<dbReference type="Proteomes" id="UP000828941">
    <property type="component" value="Chromosome 5"/>
</dbReference>
<dbReference type="EMBL" id="CM039430">
    <property type="protein sequence ID" value="KAI4343351.1"/>
    <property type="molecule type" value="Genomic_DNA"/>
</dbReference>
<keyword evidence="2" id="KW-1185">Reference proteome</keyword>
<reference evidence="1 2" key="1">
    <citation type="journal article" date="2022" name="DNA Res.">
        <title>Chromosomal-level genome assembly of the orchid tree Bauhinia variegata (Leguminosae; Cercidoideae) supports the allotetraploid origin hypothesis of Bauhinia.</title>
        <authorList>
            <person name="Zhong Y."/>
            <person name="Chen Y."/>
            <person name="Zheng D."/>
            <person name="Pang J."/>
            <person name="Liu Y."/>
            <person name="Luo S."/>
            <person name="Meng S."/>
            <person name="Qian L."/>
            <person name="Wei D."/>
            <person name="Dai S."/>
            <person name="Zhou R."/>
        </authorList>
    </citation>
    <scope>NUCLEOTIDE SEQUENCE [LARGE SCALE GENOMIC DNA]</scope>
    <source>
        <strain evidence="1">BV-YZ2020</strain>
    </source>
</reference>
<proteinExistence type="predicted"/>
<accession>A0ACB9P7E3</accession>
<evidence type="ECO:0000313" key="2">
    <source>
        <dbReference type="Proteomes" id="UP000828941"/>
    </source>
</evidence>
<organism evidence="1 2">
    <name type="scientific">Bauhinia variegata</name>
    <name type="common">Purple orchid tree</name>
    <name type="synonym">Phanera variegata</name>
    <dbReference type="NCBI Taxonomy" id="167791"/>
    <lineage>
        <taxon>Eukaryota</taxon>
        <taxon>Viridiplantae</taxon>
        <taxon>Streptophyta</taxon>
        <taxon>Embryophyta</taxon>
        <taxon>Tracheophyta</taxon>
        <taxon>Spermatophyta</taxon>
        <taxon>Magnoliopsida</taxon>
        <taxon>eudicotyledons</taxon>
        <taxon>Gunneridae</taxon>
        <taxon>Pentapetalae</taxon>
        <taxon>rosids</taxon>
        <taxon>fabids</taxon>
        <taxon>Fabales</taxon>
        <taxon>Fabaceae</taxon>
        <taxon>Cercidoideae</taxon>
        <taxon>Cercideae</taxon>
        <taxon>Bauhiniinae</taxon>
        <taxon>Bauhinia</taxon>
    </lineage>
</organism>
<sequence>MAVTPIAAECNIRLWPTQTWLLMIISCLGFTVIAKHSISVGVWLFNRMRAEKDLVKNYGSWALVTGATDGIGKALAHQLAQRGLNLVLVSRSSDKLETVSAEIQAKFPNICLKIIELDFSGDVSAGLRQIKEVSHDVDLGILINNVGITYPRAMFFHEVEESVWMKIVKVNLEVSTLVIKAVLAGMIERKRGAIVNIGSGAGMAVPSHPLYAIYAATKAYLNQLSRCLYAEYKHVGIHVQCQVPLYVATKMLREITSISRASLFVPSAEDYAEAAVRQIEIGYEAVCCPYWAHSLQWQLAQFVPHSLLDAWRLSVGLRRRSTLHPQFKILF</sequence>
<name>A0ACB9P7E3_BAUVA</name>
<comment type="caution">
    <text evidence="1">The sequence shown here is derived from an EMBL/GenBank/DDBJ whole genome shotgun (WGS) entry which is preliminary data.</text>
</comment>
<evidence type="ECO:0000313" key="1">
    <source>
        <dbReference type="EMBL" id="KAI4343351.1"/>
    </source>
</evidence>